<evidence type="ECO:0000313" key="4">
    <source>
        <dbReference type="Proteomes" id="UP000243052"/>
    </source>
</evidence>
<feature type="coiled-coil region" evidence="1">
    <location>
        <begin position="812"/>
        <end position="839"/>
    </location>
</feature>
<sequence length="841" mass="96277">MFERDTILSPIDSSSGARSLLTPGKMMSPRMRSSLVLDDTPFLIRSHMLSSGDLSSGSRSEGLTDSENESDTGSRRVGSEDTTSLEPPKLDCTLTPWRQKYSPDSHSAMMKYSSVLSPIRPLSPLFQVDNEAMGSGSAAASAGAEIEHLRRQLTTYKIKVKTLAELLKQSNYEYVEYDVKSSESTGQLSDKLHEAMKDTNEHGNLEHMKTKNMELQANLNNKNKELIDLKQELLSNKQDYENMLEEVNTYMEHTESVSENINNMLDLLLENLELDEEEKDALSKACGLGSNYLDLKIKALSKTLSTLVHIYKENLKASSSNDSDVDSHSTINIEEDHQNNKGEVITDELNKEDNEECGDKANEASTPEQKPTVGIDVGIDMNNEVYLDNEVYQEDQDKGALNIEDQKFVPIMDPENSDVLSDSPQEMDTQLEIAIEGMHKEYQTFLQSMQGKLAENDGLAEQINTKLLKQRTLLKKLEDKISTQESANTSTVSRSESGLSTIDDMTSRASRELSKSYQDHIEALTSMLNRYKTELHDKDVEIDELRLRLKSEQNNLTVEDIKRLSIDETSRFKQIIRELEDKIYELKNDLRTCASDKEDLAKQIEQVQNDLNEKLADKDKELDDIQASLKLSIRKSSLYMEEKHKLLQKLRSLEEQHNILVNENISCKQKISNVNNASSVDEYCRAFKMLKSQLLAHLRRMFKIFENILQQDSIGQALRKLETVENIDSLFNSKKIMMKFESIYLFIENATESIVDEHIKLLLREKDKRMKRRPQLSQSPDSADGFDKHAKLRIDELTRKWSAERERRKLESDAAIDRIRFLEQENTQLREKIRNSGEHRR</sequence>
<keyword evidence="1" id="KW-0175">Coiled coil</keyword>
<keyword evidence="4" id="KW-1185">Reference proteome</keyword>
<organism evidence="3 4">
    <name type="scientific">Eremothecium sinecaudum</name>
    <dbReference type="NCBI Taxonomy" id="45286"/>
    <lineage>
        <taxon>Eukaryota</taxon>
        <taxon>Fungi</taxon>
        <taxon>Dikarya</taxon>
        <taxon>Ascomycota</taxon>
        <taxon>Saccharomycotina</taxon>
        <taxon>Saccharomycetes</taxon>
        <taxon>Saccharomycetales</taxon>
        <taxon>Saccharomycetaceae</taxon>
        <taxon>Eremothecium</taxon>
    </lineage>
</organism>
<dbReference type="GeneID" id="28723806"/>
<feature type="compositionally biased region" description="Polar residues" evidence="2">
    <location>
        <begin position="483"/>
        <end position="504"/>
    </location>
</feature>
<evidence type="ECO:0000256" key="1">
    <source>
        <dbReference type="SAM" id="Coils"/>
    </source>
</evidence>
<feature type="compositionally biased region" description="Basic and acidic residues" evidence="2">
    <location>
        <begin position="352"/>
        <end position="362"/>
    </location>
</feature>
<dbReference type="Proteomes" id="UP000243052">
    <property type="component" value="Chromosome iv"/>
</dbReference>
<accession>A0A0X8HSF7</accession>
<dbReference type="AlphaFoldDB" id="A0A0X8HSF7"/>
<protein>
    <submittedName>
        <fullName evidence="3">HDL186Wp</fullName>
    </submittedName>
</protein>
<dbReference type="RefSeq" id="XP_017987554.1">
    <property type="nucleotide sequence ID" value="XM_018131868.1"/>
</dbReference>
<feature type="region of interest" description="Disordered" evidence="2">
    <location>
        <begin position="352"/>
        <end position="375"/>
    </location>
</feature>
<evidence type="ECO:0000256" key="2">
    <source>
        <dbReference type="SAM" id="MobiDB-lite"/>
    </source>
</evidence>
<feature type="coiled-coil region" evidence="1">
    <location>
        <begin position="205"/>
        <end position="285"/>
    </location>
</feature>
<feature type="compositionally biased region" description="Basic and acidic residues" evidence="2">
    <location>
        <begin position="505"/>
        <end position="514"/>
    </location>
</feature>
<reference evidence="3 4" key="1">
    <citation type="submission" date="2016-01" db="EMBL/GenBank/DDBJ databases">
        <title>Genome sequence of the yeast Holleya sinecauda.</title>
        <authorList>
            <person name="Dietrich F.S."/>
        </authorList>
    </citation>
    <scope>NUCLEOTIDE SEQUENCE [LARGE SCALE GENOMIC DNA]</scope>
    <source>
        <strain evidence="3 4">ATCC 58844</strain>
    </source>
</reference>
<dbReference type="OrthoDB" id="4052563at2759"/>
<feature type="region of interest" description="Disordered" evidence="2">
    <location>
        <begin position="1"/>
        <end position="26"/>
    </location>
</feature>
<dbReference type="EMBL" id="CP014244">
    <property type="protein sequence ID" value="AMD20558.1"/>
    <property type="molecule type" value="Genomic_DNA"/>
</dbReference>
<dbReference type="STRING" id="45286.A0A0X8HSF7"/>
<name>A0A0X8HSF7_9SACH</name>
<feature type="coiled-coil region" evidence="1">
    <location>
        <begin position="528"/>
        <end position="663"/>
    </location>
</feature>
<proteinExistence type="predicted"/>
<gene>
    <name evidence="3" type="ORF">AW171_hschr42453</name>
</gene>
<feature type="region of interest" description="Disordered" evidence="2">
    <location>
        <begin position="50"/>
        <end position="97"/>
    </location>
</feature>
<feature type="region of interest" description="Disordered" evidence="2">
    <location>
        <begin position="482"/>
        <end position="514"/>
    </location>
</feature>
<evidence type="ECO:0000313" key="3">
    <source>
        <dbReference type="EMBL" id="AMD20558.1"/>
    </source>
</evidence>
<feature type="compositionally biased region" description="Low complexity" evidence="2">
    <location>
        <begin position="50"/>
        <end position="63"/>
    </location>
</feature>